<gene>
    <name evidence="1" type="ORF">GCM10010326_13060</name>
</gene>
<evidence type="ECO:0000313" key="2">
    <source>
        <dbReference type="Proteomes" id="UP000600946"/>
    </source>
</evidence>
<protein>
    <recommendedName>
        <fullName evidence="3">HNH endonuclease</fullName>
    </recommendedName>
</protein>
<reference evidence="2" key="1">
    <citation type="journal article" date="2019" name="Int. J. Syst. Evol. Microbiol.">
        <title>The Global Catalogue of Microorganisms (GCM) 10K type strain sequencing project: providing services to taxonomists for standard genome sequencing and annotation.</title>
        <authorList>
            <consortium name="The Broad Institute Genomics Platform"/>
            <consortium name="The Broad Institute Genome Sequencing Center for Infectious Disease"/>
            <person name="Wu L."/>
            <person name="Ma J."/>
        </authorList>
    </citation>
    <scope>NUCLEOTIDE SEQUENCE [LARGE SCALE GENOMIC DNA]</scope>
    <source>
        <strain evidence="2">JCM 4594</strain>
    </source>
</reference>
<evidence type="ECO:0008006" key="3">
    <source>
        <dbReference type="Google" id="ProtNLM"/>
    </source>
</evidence>
<dbReference type="EMBL" id="BMUU01000002">
    <property type="protein sequence ID" value="GGY21548.1"/>
    <property type="molecule type" value="Genomic_DNA"/>
</dbReference>
<organism evidence="1 2">
    <name type="scientific">Streptomyces xanthochromogenes</name>
    <dbReference type="NCBI Taxonomy" id="67384"/>
    <lineage>
        <taxon>Bacteria</taxon>
        <taxon>Bacillati</taxon>
        <taxon>Actinomycetota</taxon>
        <taxon>Actinomycetes</taxon>
        <taxon>Kitasatosporales</taxon>
        <taxon>Streptomycetaceae</taxon>
        <taxon>Streptomyces</taxon>
    </lineage>
</organism>
<proteinExistence type="predicted"/>
<keyword evidence="2" id="KW-1185">Reference proteome</keyword>
<dbReference type="Proteomes" id="UP000600946">
    <property type="component" value="Unassembled WGS sequence"/>
</dbReference>
<comment type="caution">
    <text evidence="1">The sequence shown here is derived from an EMBL/GenBank/DDBJ whole genome shotgun (WGS) entry which is preliminary data.</text>
</comment>
<evidence type="ECO:0000313" key="1">
    <source>
        <dbReference type="EMBL" id="GGY21548.1"/>
    </source>
</evidence>
<sequence>MTLPSWQDAKLGGKIRAALWLETEVGLGNTFTKTELRKAFPEVAQIDRRLRDLRDFDWRIDTSRDDPALKQEEQRYVAKGAEVWIPGQAKTAKHKSSLSTAQRTKIWSDDNFLCRTCGIGAGEAYEDDKDVLAQLNVARREVTLPGGAIEFQMVTECKRCGSAGAKQVDLADLLGRVEGLSELEKQVFAGWIEADQRTRGAMEKLWGVFRTLPVASREAVRQAIAGHN</sequence>
<name>A0ABQ2ZSH8_9ACTN</name>
<accession>A0ABQ2ZSH8</accession>